<evidence type="ECO:0000313" key="2">
    <source>
        <dbReference type="EMBL" id="TKA09430.1"/>
    </source>
</evidence>
<feature type="coiled-coil region" evidence="1">
    <location>
        <begin position="100"/>
        <end position="127"/>
    </location>
</feature>
<name>A0A4U0SI89_9ACTN</name>
<dbReference type="OrthoDB" id="9850184at2"/>
<organism evidence="2 3">
    <name type="scientific">Actinacidiphila oryziradicis</name>
    <dbReference type="NCBI Taxonomy" id="2571141"/>
    <lineage>
        <taxon>Bacteria</taxon>
        <taxon>Bacillati</taxon>
        <taxon>Actinomycetota</taxon>
        <taxon>Actinomycetes</taxon>
        <taxon>Kitasatosporales</taxon>
        <taxon>Streptomycetaceae</taxon>
        <taxon>Actinacidiphila</taxon>
    </lineage>
</organism>
<dbReference type="Proteomes" id="UP000305778">
    <property type="component" value="Unassembled WGS sequence"/>
</dbReference>
<evidence type="ECO:0000256" key="1">
    <source>
        <dbReference type="SAM" id="Coils"/>
    </source>
</evidence>
<reference evidence="2 3" key="1">
    <citation type="submission" date="2019-04" db="EMBL/GenBank/DDBJ databases">
        <title>Streptomyces oryziradicis sp. nov., a novel actinomycete isolated from rhizosphere soil of rice (Oryza sativa L.).</title>
        <authorList>
            <person name="Li C."/>
        </authorList>
    </citation>
    <scope>NUCLEOTIDE SEQUENCE [LARGE SCALE GENOMIC DNA]</scope>
    <source>
        <strain evidence="2 3">NEAU-C40</strain>
    </source>
</reference>
<evidence type="ECO:0000313" key="3">
    <source>
        <dbReference type="Proteomes" id="UP000305778"/>
    </source>
</evidence>
<keyword evidence="1" id="KW-0175">Coiled coil</keyword>
<sequence length="176" mass="19477">MSDDGIEALMRAASRIKGGEAFSSELLVQEGVPVALRLVLAAAVLTASDRPVNKKLVTATAPAARSATYRDHAELLEHVTTLLPTLVQAQLDRTASGASVTDLARQLQEANRIIQKERELRQKAELERDHVASYARELHWKLRDEYDAIIREKTEKVRHLRPLPGGMTDPLLDDAP</sequence>
<dbReference type="RefSeq" id="WP_136725803.1">
    <property type="nucleotide sequence ID" value="NZ_SUMC01000022.1"/>
</dbReference>
<accession>A0A4U0SI89</accession>
<comment type="caution">
    <text evidence="2">The sequence shown here is derived from an EMBL/GenBank/DDBJ whole genome shotgun (WGS) entry which is preliminary data.</text>
</comment>
<gene>
    <name evidence="2" type="ORF">FCI23_22845</name>
</gene>
<keyword evidence="3" id="KW-1185">Reference proteome</keyword>
<proteinExistence type="predicted"/>
<protein>
    <submittedName>
        <fullName evidence="2">Uncharacterized protein</fullName>
    </submittedName>
</protein>
<dbReference type="AlphaFoldDB" id="A0A4U0SI89"/>
<dbReference type="EMBL" id="SUMC01000022">
    <property type="protein sequence ID" value="TKA09430.1"/>
    <property type="molecule type" value="Genomic_DNA"/>
</dbReference>